<evidence type="ECO:0000259" key="8">
    <source>
        <dbReference type="PROSITE" id="PS50865"/>
    </source>
</evidence>
<dbReference type="PANTHER" id="PTHR46680:SF3">
    <property type="entry name" value="NF-KAPPA-B INHIBITOR CACTUS"/>
    <property type="match status" value="1"/>
</dbReference>
<feature type="repeat" description="ANK" evidence="6">
    <location>
        <begin position="183"/>
        <end position="215"/>
    </location>
</feature>
<dbReference type="Pfam" id="PF01753">
    <property type="entry name" value="zf-MYND"/>
    <property type="match status" value="1"/>
</dbReference>
<evidence type="ECO:0000256" key="7">
    <source>
        <dbReference type="PROSITE-ProRule" id="PRU00134"/>
    </source>
</evidence>
<proteinExistence type="predicted"/>
<evidence type="ECO:0000313" key="10">
    <source>
        <dbReference type="Proteomes" id="UP000250043"/>
    </source>
</evidence>
<dbReference type="SUPFAM" id="SSF48403">
    <property type="entry name" value="Ankyrin repeat"/>
    <property type="match status" value="1"/>
</dbReference>
<keyword evidence="10" id="KW-1185">Reference proteome</keyword>
<feature type="domain" description="MYND-type" evidence="8">
    <location>
        <begin position="448"/>
        <end position="489"/>
    </location>
</feature>
<dbReference type="InterPro" id="IPR051070">
    <property type="entry name" value="NF-kappa-B_inhibitor"/>
</dbReference>
<dbReference type="Gene3D" id="6.10.140.2220">
    <property type="match status" value="1"/>
</dbReference>
<evidence type="ECO:0000256" key="2">
    <source>
        <dbReference type="ARBA" id="ARBA00022737"/>
    </source>
</evidence>
<dbReference type="GO" id="GO:0008270">
    <property type="term" value="F:zinc ion binding"/>
    <property type="evidence" value="ECO:0007669"/>
    <property type="project" value="UniProtKB-KW"/>
</dbReference>
<dbReference type="AlphaFoldDB" id="A0A8E2J4G7"/>
<sequence>MPPTKKPVSPCLPPELLKTLKKDADVHLSESRIFQPNFERYRLRVLSARCSPDATQTSTPPTPDKHNNVKIVHDMMKTDPKDGKTMLHLAGIKVDLPQAYESIRLGAGVNFRDNGGETPLFTACKWLFIMFRFRFDDIPHLGQLSRPPIRLTSNPFPQGSLRCAASIVSLLVTQHADVNVTVEGHTPLSLICLTGYWPLIKLLVEHGATLGNEKSSGLSSLFATAGDKARFLRLVRVNTPPKPRPPRPCPCWSGKLLSECHEVGPQSYPENFPCVCGNPKSFMSCCRKKGVQCFDGWSKEQDRIVINYVLSPAPEKILGSTRTSTAVLVELRAYMENLRRNKSAMVPIINKKMLEWAEWYKMAIAKKLMTQGSADPAFVSILSKPKVVYPSNKIRRLPYAPVALVAMNWNTAVDEYIASGIDKRSRLDIKKETMLNSNGGALIVRCEAEGCSEVESKTRRLLRCHACQMVLYCSHKCQKSDWNRHKPSCRGATAFKEDLNRSNSTPQRYLQLLPSQKAFERKVHEVYEESLRLVGDMKSIDEAFKGSMKEVSGVYMDIDMSNMLLDAESIKAAWSFARDMVGQGVTGVR</sequence>
<keyword evidence="3 7" id="KW-0863">Zinc-finger</keyword>
<dbReference type="PROSITE" id="PS50088">
    <property type="entry name" value="ANK_REPEAT"/>
    <property type="match status" value="1"/>
</dbReference>
<dbReference type="PANTHER" id="PTHR46680">
    <property type="entry name" value="NF-KAPPA-B INHIBITOR ALPHA"/>
    <property type="match status" value="1"/>
</dbReference>
<dbReference type="PROSITE" id="PS50865">
    <property type="entry name" value="ZF_MYND_2"/>
    <property type="match status" value="1"/>
</dbReference>
<keyword evidence="1" id="KW-0479">Metal-binding</keyword>
<name>A0A8E2J4G7_9APHY</name>
<accession>A0A8E2J4G7</accession>
<dbReference type="Gene3D" id="1.25.40.20">
    <property type="entry name" value="Ankyrin repeat-containing domain"/>
    <property type="match status" value="1"/>
</dbReference>
<evidence type="ECO:0000256" key="3">
    <source>
        <dbReference type="ARBA" id="ARBA00022771"/>
    </source>
</evidence>
<gene>
    <name evidence="9" type="ORF">OBBRIDRAFT_789352</name>
</gene>
<protein>
    <recommendedName>
        <fullName evidence="8">MYND-type domain-containing protein</fullName>
    </recommendedName>
</protein>
<evidence type="ECO:0000313" key="9">
    <source>
        <dbReference type="EMBL" id="OCH94430.1"/>
    </source>
</evidence>
<dbReference type="OrthoDB" id="2792537at2759"/>
<dbReference type="InterPro" id="IPR002893">
    <property type="entry name" value="Znf_MYND"/>
</dbReference>
<dbReference type="InterPro" id="IPR002110">
    <property type="entry name" value="Ankyrin_rpt"/>
</dbReference>
<organism evidence="9 10">
    <name type="scientific">Obba rivulosa</name>
    <dbReference type="NCBI Taxonomy" id="1052685"/>
    <lineage>
        <taxon>Eukaryota</taxon>
        <taxon>Fungi</taxon>
        <taxon>Dikarya</taxon>
        <taxon>Basidiomycota</taxon>
        <taxon>Agaricomycotina</taxon>
        <taxon>Agaricomycetes</taxon>
        <taxon>Polyporales</taxon>
        <taxon>Gelatoporiaceae</taxon>
        <taxon>Obba</taxon>
    </lineage>
</organism>
<dbReference type="PROSITE" id="PS50297">
    <property type="entry name" value="ANK_REP_REGION"/>
    <property type="match status" value="1"/>
</dbReference>
<keyword evidence="2" id="KW-0677">Repeat</keyword>
<evidence type="ECO:0000256" key="5">
    <source>
        <dbReference type="ARBA" id="ARBA00023043"/>
    </source>
</evidence>
<dbReference type="Proteomes" id="UP000250043">
    <property type="component" value="Unassembled WGS sequence"/>
</dbReference>
<evidence type="ECO:0000256" key="4">
    <source>
        <dbReference type="ARBA" id="ARBA00022833"/>
    </source>
</evidence>
<reference evidence="9 10" key="1">
    <citation type="submission" date="2016-07" db="EMBL/GenBank/DDBJ databases">
        <title>Draft genome of the white-rot fungus Obba rivulosa 3A-2.</title>
        <authorList>
            <consortium name="DOE Joint Genome Institute"/>
            <person name="Miettinen O."/>
            <person name="Riley R."/>
            <person name="Acob R."/>
            <person name="Barry K."/>
            <person name="Cullen D."/>
            <person name="De Vries R."/>
            <person name="Hainaut M."/>
            <person name="Hatakka A."/>
            <person name="Henrissat B."/>
            <person name="Hilden K."/>
            <person name="Kuo R."/>
            <person name="Labutti K."/>
            <person name="Lipzen A."/>
            <person name="Makela M.R."/>
            <person name="Sandor L."/>
            <person name="Spatafora J.W."/>
            <person name="Grigoriev I.V."/>
            <person name="Hibbett D.S."/>
        </authorList>
    </citation>
    <scope>NUCLEOTIDE SEQUENCE [LARGE SCALE GENOMIC DNA]</scope>
    <source>
        <strain evidence="9 10">3A-2</strain>
    </source>
</reference>
<dbReference type="SUPFAM" id="SSF144232">
    <property type="entry name" value="HIT/MYND zinc finger-like"/>
    <property type="match status" value="1"/>
</dbReference>
<dbReference type="InterPro" id="IPR036770">
    <property type="entry name" value="Ankyrin_rpt-contain_sf"/>
</dbReference>
<keyword evidence="5 6" id="KW-0040">ANK repeat</keyword>
<keyword evidence="4" id="KW-0862">Zinc</keyword>
<evidence type="ECO:0000256" key="6">
    <source>
        <dbReference type="PROSITE-ProRule" id="PRU00023"/>
    </source>
</evidence>
<evidence type="ECO:0000256" key="1">
    <source>
        <dbReference type="ARBA" id="ARBA00022723"/>
    </source>
</evidence>
<dbReference type="EMBL" id="KV722344">
    <property type="protein sequence ID" value="OCH94430.1"/>
    <property type="molecule type" value="Genomic_DNA"/>
</dbReference>